<dbReference type="Pfam" id="PF25917">
    <property type="entry name" value="BSH_RND"/>
    <property type="match status" value="1"/>
</dbReference>
<dbReference type="Pfam" id="PF25967">
    <property type="entry name" value="RND-MFP_C"/>
    <property type="match status" value="1"/>
</dbReference>
<evidence type="ECO:0000256" key="3">
    <source>
        <dbReference type="ARBA" id="ARBA00022448"/>
    </source>
</evidence>
<comment type="caution">
    <text evidence="7">The sequence shown here is derived from an EMBL/GenBank/DDBJ whole genome shotgun (WGS) entry which is preliminary data.</text>
</comment>
<evidence type="ECO:0000259" key="4">
    <source>
        <dbReference type="Pfam" id="PF25917"/>
    </source>
</evidence>
<dbReference type="Gene3D" id="1.10.287.470">
    <property type="entry name" value="Helix hairpin bin"/>
    <property type="match status" value="1"/>
</dbReference>
<evidence type="ECO:0000313" key="8">
    <source>
        <dbReference type="Proteomes" id="UP001162881"/>
    </source>
</evidence>
<evidence type="ECO:0000256" key="1">
    <source>
        <dbReference type="ARBA" id="ARBA00004196"/>
    </source>
</evidence>
<dbReference type="NCBIfam" id="TIGR01730">
    <property type="entry name" value="RND_mfp"/>
    <property type="match status" value="1"/>
</dbReference>
<dbReference type="InterPro" id="IPR006143">
    <property type="entry name" value="RND_pump_MFP"/>
</dbReference>
<accession>A0ABT0BF19</accession>
<evidence type="ECO:0000256" key="2">
    <source>
        <dbReference type="ARBA" id="ARBA00009477"/>
    </source>
</evidence>
<comment type="subcellular location">
    <subcellularLocation>
        <location evidence="1">Cell envelope</location>
    </subcellularLocation>
</comment>
<dbReference type="PANTHER" id="PTHR30469">
    <property type="entry name" value="MULTIDRUG RESISTANCE PROTEIN MDTA"/>
    <property type="match status" value="1"/>
</dbReference>
<comment type="similarity">
    <text evidence="2">Belongs to the membrane fusion protein (MFP) (TC 8.A.1) family.</text>
</comment>
<dbReference type="RefSeq" id="WP_244021645.1">
    <property type="nucleotide sequence ID" value="NZ_JALHLF010000055.1"/>
</dbReference>
<organism evidence="7 8">
    <name type="scientific">Novosphingobium organovorum</name>
    <dbReference type="NCBI Taxonomy" id="2930092"/>
    <lineage>
        <taxon>Bacteria</taxon>
        <taxon>Pseudomonadati</taxon>
        <taxon>Pseudomonadota</taxon>
        <taxon>Alphaproteobacteria</taxon>
        <taxon>Sphingomonadales</taxon>
        <taxon>Sphingomonadaceae</taxon>
        <taxon>Novosphingobium</taxon>
    </lineage>
</organism>
<dbReference type="Proteomes" id="UP001162881">
    <property type="component" value="Unassembled WGS sequence"/>
</dbReference>
<dbReference type="Pfam" id="PF25954">
    <property type="entry name" value="Beta-barrel_RND_2"/>
    <property type="match status" value="1"/>
</dbReference>
<dbReference type="PANTHER" id="PTHR30469:SF15">
    <property type="entry name" value="HLYD FAMILY OF SECRETION PROTEINS"/>
    <property type="match status" value="1"/>
</dbReference>
<keyword evidence="8" id="KW-1185">Reference proteome</keyword>
<dbReference type="PROSITE" id="PS51257">
    <property type="entry name" value="PROKAR_LIPOPROTEIN"/>
    <property type="match status" value="1"/>
</dbReference>
<dbReference type="SUPFAM" id="SSF111369">
    <property type="entry name" value="HlyD-like secretion proteins"/>
    <property type="match status" value="1"/>
</dbReference>
<dbReference type="InterPro" id="IPR058627">
    <property type="entry name" value="MdtA-like_C"/>
</dbReference>
<evidence type="ECO:0000259" key="5">
    <source>
        <dbReference type="Pfam" id="PF25954"/>
    </source>
</evidence>
<name>A0ABT0BF19_9SPHN</name>
<dbReference type="EMBL" id="JALHLF010000055">
    <property type="protein sequence ID" value="MCJ2183647.1"/>
    <property type="molecule type" value="Genomic_DNA"/>
</dbReference>
<dbReference type="Gene3D" id="2.40.420.20">
    <property type="match status" value="1"/>
</dbReference>
<protein>
    <submittedName>
        <fullName evidence="7">Efflux RND transporter periplasmic adaptor subunit</fullName>
    </submittedName>
</protein>
<feature type="domain" description="CusB-like beta-barrel" evidence="5">
    <location>
        <begin position="204"/>
        <end position="275"/>
    </location>
</feature>
<proteinExistence type="inferred from homology"/>
<evidence type="ECO:0000259" key="6">
    <source>
        <dbReference type="Pfam" id="PF25967"/>
    </source>
</evidence>
<dbReference type="Gene3D" id="2.40.30.170">
    <property type="match status" value="1"/>
</dbReference>
<sequence length="363" mass="38559">MSPLRTMIPASALMLCACSQDKPAKDERRPVAVLTVSEDSQTNETTYAGEIRSAFESQVGFEVPGRITARTVDPGDLVRAGQDLMRLDPGDYARALDSATAQSHSAQTAAATQRADLARSRELLDKGFISPAEFDQQKAQTAQAQAQLRTAAAQRGTAAAQMDRTRLRAPRSGVVTQVQGEVGQVVGAGQGVVTLADDRRPEIAVALPEGGLEQVRQVTALSVSVWSHPGKRYPAHLRTIAGAADPTTRTFAARISIEAPPETLLMGETAQLHVRIRSGHGAMDVPLTAVWESHEATGSSHARVWVVDRKAMTVAPRPVRLGAPGGEIVRITKGLNAGETIVTAGVQLLHSGEKVRIVKVPSS</sequence>
<feature type="domain" description="Multidrug resistance protein MdtA-like barrel-sandwich hybrid" evidence="4">
    <location>
        <begin position="58"/>
        <end position="191"/>
    </location>
</feature>
<reference evidence="7" key="1">
    <citation type="submission" date="2022-03" db="EMBL/GenBank/DDBJ databases">
        <title>Identification of a novel bacterium isolated from mangrove sediments.</title>
        <authorList>
            <person name="Pan X."/>
        </authorList>
    </citation>
    <scope>NUCLEOTIDE SEQUENCE</scope>
    <source>
        <strain evidence="7">B1949</strain>
    </source>
</reference>
<feature type="domain" description="Multidrug resistance protein MdtA-like C-terminal permuted SH3" evidence="6">
    <location>
        <begin position="299"/>
        <end position="347"/>
    </location>
</feature>
<gene>
    <name evidence="7" type="ORF">MTR62_13240</name>
</gene>
<dbReference type="InterPro" id="IPR058792">
    <property type="entry name" value="Beta-barrel_RND_2"/>
</dbReference>
<evidence type="ECO:0000313" key="7">
    <source>
        <dbReference type="EMBL" id="MCJ2183647.1"/>
    </source>
</evidence>
<dbReference type="InterPro" id="IPR058625">
    <property type="entry name" value="MdtA-like_BSH"/>
</dbReference>
<dbReference type="Gene3D" id="2.40.50.100">
    <property type="match status" value="1"/>
</dbReference>
<keyword evidence="3" id="KW-0813">Transport</keyword>